<dbReference type="PANTHER" id="PTHR30383">
    <property type="entry name" value="THIOESTERASE 1/PROTEASE 1/LYSOPHOSPHOLIPASE L1"/>
    <property type="match status" value="1"/>
</dbReference>
<sequence length="436" mass="48145">MNKFRILFFILISALFSSCLKTEFDEFELNSGSVNFSNYVAVGNSLTQGYQDGGLHNENGQHDNSYPAILAGQFKLVEPSLNFLQPPVIGSGSGHIHLEFRDGKIEIIKKYDPESTTNDPSAIGLDPSWLNFGDHSVRYNNLGVSGIKLAHTSGGGESDADLNYFFTYVNEFARFLDWGTVANKITYLDHVKASNATFFTNWLGNNDVLGWSTGGGDDGYREDFNRYFYKLTDPTEFRNKYDSVLTAFKNMGAQGICATIPNVTTIPFFNTVTLESVGADVWITEGPYSINPGLVRKATTDDLLLLTAQDSLKVGIGLMEANPLSHTNVLDKDEKILAQNRSTAYNEHIRALAAKHGFAFVDMYSYLDELKSGLTFDGVDFSTKYIEGGAFSLDGVHPNTRGYAIIANKFIKTINEYYGAKIPPVIVSNYNGVILP</sequence>
<keyword evidence="3" id="KW-1185">Reference proteome</keyword>
<dbReference type="InterPro" id="IPR051532">
    <property type="entry name" value="Ester_Hydrolysis_Enzymes"/>
</dbReference>
<evidence type="ECO:0008006" key="4">
    <source>
        <dbReference type="Google" id="ProtNLM"/>
    </source>
</evidence>
<keyword evidence="1" id="KW-0732">Signal</keyword>
<dbReference type="PROSITE" id="PS51257">
    <property type="entry name" value="PROKAR_LIPOPROTEIN"/>
    <property type="match status" value="1"/>
</dbReference>
<accession>A0A5C6RY47</accession>
<organism evidence="2 3">
    <name type="scientific">Vicingus serpentipes</name>
    <dbReference type="NCBI Taxonomy" id="1926625"/>
    <lineage>
        <taxon>Bacteria</taxon>
        <taxon>Pseudomonadati</taxon>
        <taxon>Bacteroidota</taxon>
        <taxon>Flavobacteriia</taxon>
        <taxon>Flavobacteriales</taxon>
        <taxon>Vicingaceae</taxon>
        <taxon>Vicingus</taxon>
    </lineage>
</organism>
<reference evidence="2 3" key="1">
    <citation type="submission" date="2019-08" db="EMBL/GenBank/DDBJ databases">
        <title>Genome of Vicingus serpentipes NCIMB 15042.</title>
        <authorList>
            <person name="Bowman J.P."/>
        </authorList>
    </citation>
    <scope>NUCLEOTIDE SEQUENCE [LARGE SCALE GENOMIC DNA]</scope>
    <source>
        <strain evidence="2 3">NCIMB 15042</strain>
    </source>
</reference>
<dbReference type="GO" id="GO:0004622">
    <property type="term" value="F:phosphatidylcholine lysophospholipase activity"/>
    <property type="evidence" value="ECO:0007669"/>
    <property type="project" value="TreeGrafter"/>
</dbReference>
<dbReference type="InterPro" id="IPR001087">
    <property type="entry name" value="GDSL"/>
</dbReference>
<evidence type="ECO:0000313" key="3">
    <source>
        <dbReference type="Proteomes" id="UP000321721"/>
    </source>
</evidence>
<dbReference type="Gene3D" id="3.40.50.1110">
    <property type="entry name" value="SGNH hydrolase"/>
    <property type="match status" value="1"/>
</dbReference>
<feature type="signal peptide" evidence="1">
    <location>
        <begin position="1"/>
        <end position="21"/>
    </location>
</feature>
<comment type="caution">
    <text evidence="2">The sequence shown here is derived from an EMBL/GenBank/DDBJ whole genome shotgun (WGS) entry which is preliminary data.</text>
</comment>
<protein>
    <recommendedName>
        <fullName evidence="4">G-D-S-L family lipolytic protein</fullName>
    </recommendedName>
</protein>
<dbReference type="PANTHER" id="PTHR30383:SF5">
    <property type="entry name" value="SGNH HYDROLASE-TYPE ESTERASE DOMAIN-CONTAINING PROTEIN"/>
    <property type="match status" value="1"/>
</dbReference>
<evidence type="ECO:0000313" key="2">
    <source>
        <dbReference type="EMBL" id="TXB66987.1"/>
    </source>
</evidence>
<feature type="chain" id="PRO_5022862692" description="G-D-S-L family lipolytic protein" evidence="1">
    <location>
        <begin position="22"/>
        <end position="436"/>
    </location>
</feature>
<dbReference type="EMBL" id="VOOS01000001">
    <property type="protein sequence ID" value="TXB66987.1"/>
    <property type="molecule type" value="Genomic_DNA"/>
</dbReference>
<dbReference type="Proteomes" id="UP000321721">
    <property type="component" value="Unassembled WGS sequence"/>
</dbReference>
<dbReference type="OrthoDB" id="9764164at2"/>
<dbReference type="AlphaFoldDB" id="A0A5C6RY47"/>
<name>A0A5C6RY47_9FLAO</name>
<dbReference type="RefSeq" id="WP_147098115.1">
    <property type="nucleotide sequence ID" value="NZ_VOOS01000001.1"/>
</dbReference>
<evidence type="ECO:0000256" key="1">
    <source>
        <dbReference type="SAM" id="SignalP"/>
    </source>
</evidence>
<dbReference type="Pfam" id="PF00657">
    <property type="entry name" value="Lipase_GDSL"/>
    <property type="match status" value="1"/>
</dbReference>
<dbReference type="SUPFAM" id="SSF52266">
    <property type="entry name" value="SGNH hydrolase"/>
    <property type="match status" value="1"/>
</dbReference>
<gene>
    <name evidence="2" type="ORF">FRY74_02040</name>
</gene>
<dbReference type="InterPro" id="IPR036514">
    <property type="entry name" value="SGNH_hydro_sf"/>
</dbReference>
<proteinExistence type="predicted"/>